<accession>A0A095ZJI3</accession>
<evidence type="ECO:0000259" key="4">
    <source>
        <dbReference type="Pfam" id="PF00675"/>
    </source>
</evidence>
<dbReference type="SUPFAM" id="SSF63411">
    <property type="entry name" value="LuxS/MPP-like metallohydrolase"/>
    <property type="match status" value="2"/>
</dbReference>
<keyword evidence="6" id="KW-0645">Protease</keyword>
<dbReference type="PANTHER" id="PTHR11851:SF49">
    <property type="entry name" value="MITOCHONDRIAL-PROCESSING PEPTIDASE SUBUNIT ALPHA"/>
    <property type="match status" value="1"/>
</dbReference>
<evidence type="ECO:0000256" key="1">
    <source>
        <dbReference type="ARBA" id="ARBA00001947"/>
    </source>
</evidence>
<name>A0A095ZJI3_9BACT</name>
<feature type="domain" description="Peptidase M16 C-terminal" evidence="5">
    <location>
        <begin position="171"/>
        <end position="345"/>
    </location>
</feature>
<dbReference type="GO" id="GO:0046872">
    <property type="term" value="F:metal ion binding"/>
    <property type="evidence" value="ECO:0007669"/>
    <property type="project" value="InterPro"/>
</dbReference>
<dbReference type="InterPro" id="IPR001431">
    <property type="entry name" value="Pept_M16_Zn_BS"/>
</dbReference>
<evidence type="ECO:0000313" key="7">
    <source>
        <dbReference type="Proteomes" id="UP000029556"/>
    </source>
</evidence>
<dbReference type="Proteomes" id="UP000029556">
    <property type="component" value="Unassembled WGS sequence"/>
</dbReference>
<gene>
    <name evidence="6" type="ORF">HMPREF2137_07090</name>
</gene>
<evidence type="ECO:0000256" key="3">
    <source>
        <dbReference type="RuleBase" id="RU004447"/>
    </source>
</evidence>
<proteinExistence type="inferred from homology"/>
<dbReference type="InterPro" id="IPR011249">
    <property type="entry name" value="Metalloenz_LuxS/M16"/>
</dbReference>
<dbReference type="PROSITE" id="PS00143">
    <property type="entry name" value="INSULINASE"/>
    <property type="match status" value="1"/>
</dbReference>
<reference evidence="6 7" key="1">
    <citation type="submission" date="2014-07" db="EMBL/GenBank/DDBJ databases">
        <authorList>
            <person name="McCorrison J."/>
            <person name="Sanka R."/>
            <person name="Torralba M."/>
            <person name="Gillis M."/>
            <person name="Haft D.H."/>
            <person name="Methe B."/>
            <person name="Sutton G."/>
            <person name="Nelson K.E."/>
        </authorList>
    </citation>
    <scope>NUCLEOTIDE SEQUENCE [LARGE SCALE GENOMIC DNA]</scope>
    <source>
        <strain evidence="6 7">DNF00853</strain>
    </source>
</reference>
<dbReference type="GO" id="GO:0006508">
    <property type="term" value="P:proteolysis"/>
    <property type="evidence" value="ECO:0007669"/>
    <property type="project" value="UniProtKB-KW"/>
</dbReference>
<comment type="similarity">
    <text evidence="2 3">Belongs to the peptidase M16 family.</text>
</comment>
<dbReference type="Pfam" id="PF05193">
    <property type="entry name" value="Peptidase_M16_C"/>
    <property type="match status" value="1"/>
</dbReference>
<feature type="domain" description="Peptidase M16 N-terminal" evidence="4">
    <location>
        <begin position="21"/>
        <end position="160"/>
    </location>
</feature>
<comment type="caution">
    <text evidence="6">The sequence shown here is derived from an EMBL/GenBank/DDBJ whole genome shotgun (WGS) entry which is preliminary data.</text>
</comment>
<dbReference type="InterPro" id="IPR050361">
    <property type="entry name" value="MPP/UQCRC_Complex"/>
</dbReference>
<dbReference type="Pfam" id="PF00675">
    <property type="entry name" value="Peptidase_M16"/>
    <property type="match status" value="1"/>
</dbReference>
<evidence type="ECO:0000313" key="6">
    <source>
        <dbReference type="EMBL" id="KGF34551.1"/>
    </source>
</evidence>
<dbReference type="RefSeq" id="WP_036873191.1">
    <property type="nucleotide sequence ID" value="NZ_JRNN01000066.1"/>
</dbReference>
<sequence length="411" mass="47037">MLNYHTFVLDNGLRIIHRPSQSSVVYCGYQLNVGSRDEEPGEEGMAHFCEHATFKGTQRRRSWHIINSLESVGGDLNAFTNKEDTVYHVAILKEHVARAIDILTDIVFHSTYPQAELTREKEVICDEIESYNDSPADLIYDDFENTIFQGHPLGHNILGTTDTVRSFMTADTQHFTQKFYRPENAIFFIDGDVSFDKIVKLLSKATADMSKNAPVMSVNHPHQWVNSNDPIVIVRKKDTHQAHVMMGNRAYDIYHRERIPLYLLNNILGGPGMNARLNLSLREHHGLVYTVESSMVSYTDTGLWCLYFGCDPHDVPKCQRLVRKELDRVIEQPLTDYQLKAAKKQIKGQIGVACDNRESFALDFGKTFLHYGYEKDINWLYDQIDAVTSQEIQQVAQDIMAADKLTTLIFQ</sequence>
<dbReference type="OrthoDB" id="9811314at2"/>
<comment type="cofactor">
    <cofactor evidence="1">
        <name>Zn(2+)</name>
        <dbReference type="ChEBI" id="CHEBI:29105"/>
    </cofactor>
</comment>
<organism evidence="6 7">
    <name type="scientific">Hoylesella buccalis DNF00853</name>
    <dbReference type="NCBI Taxonomy" id="1401074"/>
    <lineage>
        <taxon>Bacteria</taxon>
        <taxon>Pseudomonadati</taxon>
        <taxon>Bacteroidota</taxon>
        <taxon>Bacteroidia</taxon>
        <taxon>Bacteroidales</taxon>
        <taxon>Prevotellaceae</taxon>
        <taxon>Hoylesella</taxon>
    </lineage>
</organism>
<dbReference type="EMBL" id="JRNN01000066">
    <property type="protein sequence ID" value="KGF34551.1"/>
    <property type="molecule type" value="Genomic_DNA"/>
</dbReference>
<dbReference type="InterPro" id="IPR007863">
    <property type="entry name" value="Peptidase_M16_C"/>
</dbReference>
<dbReference type="InterPro" id="IPR011765">
    <property type="entry name" value="Pept_M16_N"/>
</dbReference>
<keyword evidence="6" id="KW-0378">Hydrolase</keyword>
<dbReference type="PANTHER" id="PTHR11851">
    <property type="entry name" value="METALLOPROTEASE"/>
    <property type="match status" value="1"/>
</dbReference>
<dbReference type="Gene3D" id="3.30.830.10">
    <property type="entry name" value="Metalloenzyme, LuxS/M16 peptidase-like"/>
    <property type="match status" value="2"/>
</dbReference>
<protein>
    <submittedName>
        <fullName evidence="6">Zinc protease</fullName>
    </submittedName>
</protein>
<dbReference type="AlphaFoldDB" id="A0A095ZJI3"/>
<dbReference type="GO" id="GO:0004222">
    <property type="term" value="F:metalloendopeptidase activity"/>
    <property type="evidence" value="ECO:0007669"/>
    <property type="project" value="InterPro"/>
</dbReference>
<evidence type="ECO:0000256" key="2">
    <source>
        <dbReference type="ARBA" id="ARBA00007261"/>
    </source>
</evidence>
<evidence type="ECO:0000259" key="5">
    <source>
        <dbReference type="Pfam" id="PF05193"/>
    </source>
</evidence>